<comment type="caution">
    <text evidence="3">The sequence shown here is derived from an EMBL/GenBank/DDBJ whole genome shotgun (WGS) entry which is preliminary data.</text>
</comment>
<dbReference type="AlphaFoldDB" id="A0A839TCT6"/>
<dbReference type="CDD" id="cd09111">
    <property type="entry name" value="PLDc_ymdC_like_1"/>
    <property type="match status" value="1"/>
</dbReference>
<dbReference type="GO" id="GO:0030572">
    <property type="term" value="F:phosphatidyltransferase activity"/>
    <property type="evidence" value="ECO:0007669"/>
    <property type="project" value="UniProtKB-ARBA"/>
</dbReference>
<evidence type="ECO:0000256" key="1">
    <source>
        <dbReference type="SAM" id="MobiDB-lite"/>
    </source>
</evidence>
<dbReference type="SUPFAM" id="SSF56024">
    <property type="entry name" value="Phospholipase D/nuclease"/>
    <property type="match status" value="2"/>
</dbReference>
<accession>A0A839TCT6</accession>
<dbReference type="PANTHER" id="PTHR21248">
    <property type="entry name" value="CARDIOLIPIN SYNTHASE"/>
    <property type="match status" value="1"/>
</dbReference>
<dbReference type="GO" id="GO:0032049">
    <property type="term" value="P:cardiolipin biosynthetic process"/>
    <property type="evidence" value="ECO:0007669"/>
    <property type="project" value="UniProtKB-ARBA"/>
</dbReference>
<sequence>MSMFSIEPSNLSLSLTLGLTLSLSGCQSLPKQPHLPESQALSARVDALYKQSNEPQDASTEGNSQSGSNKNSNNQDNSQENSPNTNPKIDSTDLVAAISEQSEIHPDLSGYHPIVTGANAFASRSILTSMATRNIDAQYYIWHDDQAGQLMLKDLWDAAERGVIVRLLLDDFNNNAKFDQHLLRFASHPNIAVRIINPLMYRKFQTLNFVTGLPRINRRMHNKSMIFDKQITIIGGRNIGDEYLSNDKNSQFADLDVLLIGKVVADIDNSFASYWSAPISFDIQTLATLDKGETTDFLEGLDKLRVDEKNNSKSSLDVYKTAIEDSSIDTDLINKRVPFRWTDMQFLSDDVGKLTKTVPADTNLVHQLRTLLGSPTKRLTIISSYFVPTKDGVKTLVALAEAGIDIKILTNSFDATDVTAVHSGYSQWRPNLLRAGVKIYELKSTASEEKRENKLWKARSQSSTSLHAKTFAVDDYQVFIGSYNVDPRSANINTEMGVIINDDELAKQLHGALSDDLLSQAYEVKLLENGNLQWHTVEDGKKVIYDSEPRVDISDHVWLTIMSWLPIDWLL</sequence>
<dbReference type="PANTHER" id="PTHR21248:SF12">
    <property type="entry name" value="CARDIOLIPIN SYNTHASE C"/>
    <property type="match status" value="1"/>
</dbReference>
<dbReference type="Proteomes" id="UP000588111">
    <property type="component" value="Unassembled WGS sequence"/>
</dbReference>
<keyword evidence="4" id="KW-1185">Reference proteome</keyword>
<feature type="compositionally biased region" description="Low complexity" evidence="1">
    <location>
        <begin position="63"/>
        <end position="84"/>
    </location>
</feature>
<dbReference type="InterPro" id="IPR001736">
    <property type="entry name" value="PLipase_D/transphosphatidylase"/>
</dbReference>
<dbReference type="EC" id="2.7.8.-" evidence="3"/>
<feature type="region of interest" description="Disordered" evidence="1">
    <location>
        <begin position="51"/>
        <end position="90"/>
    </location>
</feature>
<evidence type="ECO:0000259" key="2">
    <source>
        <dbReference type="PROSITE" id="PS50035"/>
    </source>
</evidence>
<reference evidence="3 4" key="1">
    <citation type="submission" date="2020-08" db="EMBL/GenBank/DDBJ databases">
        <title>Genomic Encyclopedia of Type Strains, Phase III (KMG-III): the genomes of soil and plant-associated and newly described type strains.</title>
        <authorList>
            <person name="Whitman W."/>
        </authorList>
    </citation>
    <scope>NUCLEOTIDE SEQUENCE [LARGE SCALE GENOMIC DNA]</scope>
    <source>
        <strain evidence="3 4">CECT 5885</strain>
    </source>
</reference>
<evidence type="ECO:0000313" key="4">
    <source>
        <dbReference type="Proteomes" id="UP000588111"/>
    </source>
</evidence>
<dbReference type="InterPro" id="IPR025202">
    <property type="entry name" value="PLD-like_dom"/>
</dbReference>
<gene>
    <name evidence="3" type="ORF">FHS24_000737</name>
</gene>
<organism evidence="3 4">
    <name type="scientific">Psychrobacter luti</name>
    <dbReference type="NCBI Taxonomy" id="198481"/>
    <lineage>
        <taxon>Bacteria</taxon>
        <taxon>Pseudomonadati</taxon>
        <taxon>Pseudomonadota</taxon>
        <taxon>Gammaproteobacteria</taxon>
        <taxon>Moraxellales</taxon>
        <taxon>Moraxellaceae</taxon>
        <taxon>Psychrobacter</taxon>
    </lineage>
</organism>
<feature type="domain" description="PLD phosphodiesterase" evidence="2">
    <location>
        <begin position="462"/>
        <end position="489"/>
    </location>
</feature>
<proteinExistence type="predicted"/>
<dbReference type="RefSeq" id="WP_183618752.1">
    <property type="nucleotide sequence ID" value="NZ_CAJHAH010000002.1"/>
</dbReference>
<feature type="domain" description="PLD phosphodiesterase" evidence="2">
    <location>
        <begin position="216"/>
        <end position="243"/>
    </location>
</feature>
<dbReference type="CDD" id="cd09113">
    <property type="entry name" value="PLDc_ymdC_like_2"/>
    <property type="match status" value="1"/>
</dbReference>
<dbReference type="EMBL" id="JACHXL010000001">
    <property type="protein sequence ID" value="MBB3106246.1"/>
    <property type="molecule type" value="Genomic_DNA"/>
</dbReference>
<keyword evidence="3" id="KW-0808">Transferase</keyword>
<dbReference type="Gene3D" id="3.30.870.10">
    <property type="entry name" value="Endonuclease Chain A"/>
    <property type="match status" value="2"/>
</dbReference>
<dbReference type="Pfam" id="PF13091">
    <property type="entry name" value="PLDc_2"/>
    <property type="match status" value="2"/>
</dbReference>
<evidence type="ECO:0000313" key="3">
    <source>
        <dbReference type="EMBL" id="MBB3106246.1"/>
    </source>
</evidence>
<name>A0A839TCT6_9GAMM</name>
<feature type="compositionally biased region" description="Polar residues" evidence="1">
    <location>
        <begin position="51"/>
        <end position="62"/>
    </location>
</feature>
<protein>
    <submittedName>
        <fullName evidence="3">Putative cardiolipin synthase</fullName>
        <ecNumber evidence="3">2.7.8.-</ecNumber>
    </submittedName>
</protein>
<dbReference type="SMART" id="SM00155">
    <property type="entry name" value="PLDc"/>
    <property type="match status" value="2"/>
</dbReference>
<dbReference type="PROSITE" id="PS50035">
    <property type="entry name" value="PLD"/>
    <property type="match status" value="2"/>
</dbReference>